<dbReference type="EMBL" id="ADZX01000431">
    <property type="protein sequence ID" value="EFK96651.1"/>
    <property type="molecule type" value="Genomic_DNA"/>
</dbReference>
<keyword evidence="1" id="KW-0472">Membrane</keyword>
<reference evidence="2" key="2">
    <citation type="journal article" date="2011" name="Microb. Ecol.">
        <title>Taxonomic and Functional Metagenomic Profiling of the Microbial Community in the Anoxic Sediment of a Sub-saline Shallow Lake (Laguna de Carrizo, Central Spain).</title>
        <authorList>
            <person name="Ferrer M."/>
            <person name="Guazzaroni M.E."/>
            <person name="Richter M."/>
            <person name="Garcia-Salamanca A."/>
            <person name="Yarza P."/>
            <person name="Suarez-Suarez A."/>
            <person name="Solano J."/>
            <person name="Alcaide M."/>
            <person name="van Dillewijn P."/>
            <person name="Molina-Henares M.A."/>
            <person name="Lopez-Cortes N."/>
            <person name="Al-Ramahi Y."/>
            <person name="Guerrero C."/>
            <person name="Acosta A."/>
            <person name="de Eugenio L.I."/>
            <person name="Martinez V."/>
            <person name="Marques S."/>
            <person name="Rojo F."/>
            <person name="Santero E."/>
            <person name="Genilloud O."/>
            <person name="Perez-Perez J."/>
            <person name="Rossello-Mora R."/>
            <person name="Ramos J.L."/>
        </authorList>
    </citation>
    <scope>NUCLEOTIDE SEQUENCE</scope>
</reference>
<keyword evidence="1" id="KW-1133">Transmembrane helix</keyword>
<protein>
    <recommendedName>
        <fullName evidence="3">Phosphatidate cytidylyltransferase</fullName>
    </recommendedName>
</protein>
<evidence type="ECO:0000256" key="1">
    <source>
        <dbReference type="SAM" id="Phobius"/>
    </source>
</evidence>
<dbReference type="AlphaFoldDB" id="D9PIG8"/>
<proteinExistence type="predicted"/>
<reference evidence="2" key="1">
    <citation type="submission" date="2010-07" db="EMBL/GenBank/DDBJ databases">
        <authorList>
            <consortium name="CONSOLIDER consortium CSD2007-00005"/>
            <person name="Guazzaroni M.-E."/>
            <person name="Richter M."/>
            <person name="Garcia-Salamanca A."/>
            <person name="Yarza P."/>
            <person name="Ferrer M."/>
        </authorList>
    </citation>
    <scope>NUCLEOTIDE SEQUENCE</scope>
</reference>
<accession>D9PIG8</accession>
<keyword evidence="1" id="KW-0812">Transmembrane</keyword>
<sequence length="60" mass="6763">MVGMLILTFSDAFAAIFGRIYGKIRIPYSSKTILGSTAFFLSTIIILFIFSKENNFIHIL</sequence>
<evidence type="ECO:0008006" key="3">
    <source>
        <dbReference type="Google" id="ProtNLM"/>
    </source>
</evidence>
<evidence type="ECO:0000313" key="2">
    <source>
        <dbReference type="EMBL" id="EFK96651.1"/>
    </source>
</evidence>
<organism evidence="2">
    <name type="scientific">sediment metagenome</name>
    <dbReference type="NCBI Taxonomy" id="749907"/>
    <lineage>
        <taxon>unclassified sequences</taxon>
        <taxon>metagenomes</taxon>
        <taxon>ecological metagenomes</taxon>
    </lineage>
</organism>
<feature type="transmembrane region" description="Helical" evidence="1">
    <location>
        <begin position="33"/>
        <end position="50"/>
    </location>
</feature>
<gene>
    <name evidence="2" type="ORF">LDC_1326</name>
</gene>
<name>D9PIG8_9ZZZZ</name>
<comment type="caution">
    <text evidence="2">The sequence shown here is derived from an EMBL/GenBank/DDBJ whole genome shotgun (WGS) entry which is preliminary data.</text>
</comment>